<dbReference type="PROSITE" id="PS50103">
    <property type="entry name" value="ZF_C3H1"/>
    <property type="match status" value="2"/>
</dbReference>
<dbReference type="STRING" id="7209.A0A1I7W1L5"/>
<proteinExistence type="predicted"/>
<dbReference type="GeneID" id="9946225"/>
<keyword evidence="2" id="KW-0677">Repeat</keyword>
<organism evidence="9 10">
    <name type="scientific">Loa loa</name>
    <name type="common">Eye worm</name>
    <name type="synonym">Filaria loa</name>
    <dbReference type="NCBI Taxonomy" id="7209"/>
    <lineage>
        <taxon>Eukaryota</taxon>
        <taxon>Metazoa</taxon>
        <taxon>Ecdysozoa</taxon>
        <taxon>Nematoda</taxon>
        <taxon>Chromadorea</taxon>
        <taxon>Rhabditida</taxon>
        <taxon>Spirurina</taxon>
        <taxon>Spiruromorpha</taxon>
        <taxon>Filarioidea</taxon>
        <taxon>Onchocercidae</taxon>
        <taxon>Loa</taxon>
    </lineage>
</organism>
<dbReference type="InterPro" id="IPR045877">
    <property type="entry name" value="ZFP36-like"/>
</dbReference>
<feature type="zinc finger region" description="C3H1-type" evidence="5">
    <location>
        <begin position="198"/>
        <end position="226"/>
    </location>
</feature>
<gene>
    <name evidence="8 10" type="ORF">LOAG_17084</name>
</gene>
<dbReference type="CTD" id="9946225"/>
<dbReference type="PANTHER" id="PTHR12547">
    <property type="entry name" value="CCCH ZINC FINGER/TIS11-RELATED"/>
    <property type="match status" value="1"/>
</dbReference>
<dbReference type="FunFam" id="4.10.1000.10:FF:000001">
    <property type="entry name" value="zinc finger CCCH domain-containing protein 15-like"/>
    <property type="match status" value="1"/>
</dbReference>
<feature type="zinc finger region" description="C3H1-type" evidence="5">
    <location>
        <begin position="156"/>
        <end position="184"/>
    </location>
</feature>
<evidence type="ECO:0000259" key="7">
    <source>
        <dbReference type="PROSITE" id="PS50103"/>
    </source>
</evidence>
<reference evidence="8 9" key="1">
    <citation type="submission" date="2012-04" db="EMBL/GenBank/DDBJ databases">
        <title>The Genome Sequence of Loa loa.</title>
        <authorList>
            <consortium name="The Broad Institute Genome Sequencing Platform"/>
            <consortium name="Broad Institute Genome Sequencing Center for Infectious Disease"/>
            <person name="Nutman T.B."/>
            <person name="Fink D.L."/>
            <person name="Russ C."/>
            <person name="Young S."/>
            <person name="Zeng Q."/>
            <person name="Gargeya S."/>
            <person name="Alvarado L."/>
            <person name="Berlin A."/>
            <person name="Chapman S.B."/>
            <person name="Chen Z."/>
            <person name="Freedman E."/>
            <person name="Gellesch M."/>
            <person name="Goldberg J."/>
            <person name="Griggs A."/>
            <person name="Gujja S."/>
            <person name="Heilman E.R."/>
            <person name="Heiman D."/>
            <person name="Howarth C."/>
            <person name="Mehta T."/>
            <person name="Neiman D."/>
            <person name="Pearson M."/>
            <person name="Roberts A."/>
            <person name="Saif S."/>
            <person name="Shea T."/>
            <person name="Shenoy N."/>
            <person name="Sisk P."/>
            <person name="Stolte C."/>
            <person name="Sykes S."/>
            <person name="White J."/>
            <person name="Yandava C."/>
            <person name="Haas B."/>
            <person name="Henn M.R."/>
            <person name="Nusbaum C."/>
            <person name="Birren B."/>
        </authorList>
    </citation>
    <scope>NUCLEOTIDE SEQUENCE [LARGE SCALE GENOMIC DNA]</scope>
</reference>
<dbReference type="GO" id="GO:0080090">
    <property type="term" value="P:regulation of primary metabolic process"/>
    <property type="evidence" value="ECO:0007669"/>
    <property type="project" value="UniProtKB-ARBA"/>
</dbReference>
<dbReference type="SMART" id="SM00356">
    <property type="entry name" value="ZnF_C3H1"/>
    <property type="match status" value="2"/>
</dbReference>
<dbReference type="GO" id="GO:0008270">
    <property type="term" value="F:zinc ion binding"/>
    <property type="evidence" value="ECO:0007669"/>
    <property type="project" value="UniProtKB-KW"/>
</dbReference>
<dbReference type="GO" id="GO:0010468">
    <property type="term" value="P:regulation of gene expression"/>
    <property type="evidence" value="ECO:0007669"/>
    <property type="project" value="UniProtKB-ARBA"/>
</dbReference>
<dbReference type="EMBL" id="JH712104">
    <property type="protein sequence ID" value="EJD75831.1"/>
    <property type="molecule type" value="Genomic_DNA"/>
</dbReference>
<sequence length="411" mass="45489">MSTIRNIGYPEIPINSHAYLRPPSSLSLPSNSGDSGFLPSRYGSATVSTTNSHAGISSTSGNTSIGSSPIPTEQDIDQVLRKAVELLTLRNEALKHAGASTKFTDVRYPNDVSNFYDFNVTNPTVNDIASYEKQQTNHLRSKRLPPCARKSPKPDSYKTVMCQAWLESGICSFAENCRFAHGDEELRPCNRLPTKNPKYKTKLCDKYTMAGLCPYGDRCLFIHPGVSNASNPYIHPDRYLKMQRERALLTSINSVNLEAPQLSLSNPITNRPPPSWPLESPGFFSAHRDLDQLLKLQYFTENVKPLSKDPEEILATKNLDHTLVLSDITNQTMVSVQATPNTILSTGNSKISVTKHDSPDSGISFHDNKGSVFRTAVTPQSDTLMSSDYPFQFAIHADNLARSLACEFKVD</sequence>
<evidence type="ECO:0000256" key="4">
    <source>
        <dbReference type="ARBA" id="ARBA00022833"/>
    </source>
</evidence>
<dbReference type="FunFam" id="4.10.1000.10:FF:000018">
    <property type="entry name" value="Zinc finger protein"/>
    <property type="match status" value="1"/>
</dbReference>
<evidence type="ECO:0000256" key="6">
    <source>
        <dbReference type="SAM" id="MobiDB-lite"/>
    </source>
</evidence>
<feature type="region of interest" description="Disordered" evidence="6">
    <location>
        <begin position="48"/>
        <end position="70"/>
    </location>
</feature>
<dbReference type="GO" id="GO:0005829">
    <property type="term" value="C:cytosol"/>
    <property type="evidence" value="ECO:0007669"/>
    <property type="project" value="TreeGrafter"/>
</dbReference>
<dbReference type="SUPFAM" id="SSF90229">
    <property type="entry name" value="CCCH zinc finger"/>
    <property type="match status" value="2"/>
</dbReference>
<evidence type="ECO:0000256" key="3">
    <source>
        <dbReference type="ARBA" id="ARBA00022771"/>
    </source>
</evidence>
<evidence type="ECO:0000256" key="2">
    <source>
        <dbReference type="ARBA" id="ARBA00022737"/>
    </source>
</evidence>
<dbReference type="GO" id="GO:0003730">
    <property type="term" value="F:mRNA 3'-UTR binding"/>
    <property type="evidence" value="ECO:0007669"/>
    <property type="project" value="TreeGrafter"/>
</dbReference>
<evidence type="ECO:0000313" key="9">
    <source>
        <dbReference type="Proteomes" id="UP000095285"/>
    </source>
</evidence>
<dbReference type="KEGG" id="loa:LOAG_17084"/>
<dbReference type="InterPro" id="IPR000571">
    <property type="entry name" value="Znf_CCCH"/>
</dbReference>
<dbReference type="WBParaSite" id="EN70_8681">
    <property type="protein sequence ID" value="EN70_8681"/>
    <property type="gene ID" value="EN70_8681"/>
</dbReference>
<reference evidence="10" key="2">
    <citation type="submission" date="2016-11" db="UniProtKB">
        <authorList>
            <consortium name="WormBaseParasite"/>
        </authorList>
    </citation>
    <scope>IDENTIFICATION</scope>
</reference>
<name>A0A1I7W1L5_LOALO</name>
<evidence type="ECO:0000256" key="1">
    <source>
        <dbReference type="ARBA" id="ARBA00022723"/>
    </source>
</evidence>
<dbReference type="OMA" id="FFSAHRD"/>
<evidence type="ECO:0000256" key="5">
    <source>
        <dbReference type="PROSITE-ProRule" id="PRU00723"/>
    </source>
</evidence>
<keyword evidence="3 5" id="KW-0863">Zinc-finger</keyword>
<keyword evidence="4 5" id="KW-0862">Zinc</keyword>
<dbReference type="GO" id="GO:0043186">
    <property type="term" value="C:P granule"/>
    <property type="evidence" value="ECO:0007669"/>
    <property type="project" value="UniProtKB-ARBA"/>
</dbReference>
<accession>A0A1S0UK34</accession>
<evidence type="ECO:0000313" key="8">
    <source>
        <dbReference type="EMBL" id="EJD75831.1"/>
    </source>
</evidence>
<dbReference type="InterPro" id="IPR036855">
    <property type="entry name" value="Znf_CCCH_sf"/>
</dbReference>
<dbReference type="RefSeq" id="XP_020306667.1">
    <property type="nucleotide sequence ID" value="XM_020449744.1"/>
</dbReference>
<dbReference type="eggNOG" id="KOG1677">
    <property type="taxonomic scope" value="Eukaryota"/>
</dbReference>
<dbReference type="Gene3D" id="4.10.1000.10">
    <property type="entry name" value="Zinc finger, CCCH-type"/>
    <property type="match status" value="2"/>
</dbReference>
<dbReference type="OrthoDB" id="410307at2759"/>
<feature type="compositionally biased region" description="Low complexity" evidence="6">
    <location>
        <begin position="55"/>
        <end position="70"/>
    </location>
</feature>
<dbReference type="Proteomes" id="UP000095285">
    <property type="component" value="Unassembled WGS sequence"/>
</dbReference>
<dbReference type="Pfam" id="PF00642">
    <property type="entry name" value="zf-CCCH"/>
    <property type="match status" value="2"/>
</dbReference>
<dbReference type="PANTHER" id="PTHR12547:SF71">
    <property type="entry name" value="CCCH-TYPE ZINC FINGER PROTEIN MOE-3-RELATED"/>
    <property type="match status" value="1"/>
</dbReference>
<dbReference type="GO" id="GO:0030154">
    <property type="term" value="P:cell differentiation"/>
    <property type="evidence" value="ECO:0007669"/>
    <property type="project" value="UniProtKB-ARBA"/>
</dbReference>
<dbReference type="FunCoup" id="A0A1I7W1L5">
    <property type="interactions" value="75"/>
</dbReference>
<dbReference type="AlphaFoldDB" id="A0A1I7W1L5"/>
<keyword evidence="1 5" id="KW-0479">Metal-binding</keyword>
<evidence type="ECO:0000313" key="10">
    <source>
        <dbReference type="WBParaSite" id="EN70_8681"/>
    </source>
</evidence>
<feature type="domain" description="C3H1-type" evidence="7">
    <location>
        <begin position="198"/>
        <end position="226"/>
    </location>
</feature>
<keyword evidence="9" id="KW-1185">Reference proteome</keyword>
<protein>
    <submittedName>
        <fullName evidence="10">Zinc finger protein</fullName>
    </submittedName>
</protein>
<accession>A0A1I7W1L5</accession>
<feature type="domain" description="C3H1-type" evidence="7">
    <location>
        <begin position="156"/>
        <end position="184"/>
    </location>
</feature>